<dbReference type="AlphaFoldDB" id="A0A085MBH1"/>
<organism evidence="4 6">
    <name type="scientific">Trichuris suis</name>
    <name type="common">pig whipworm</name>
    <dbReference type="NCBI Taxonomy" id="68888"/>
    <lineage>
        <taxon>Eukaryota</taxon>
        <taxon>Metazoa</taxon>
        <taxon>Ecdysozoa</taxon>
        <taxon>Nematoda</taxon>
        <taxon>Enoplea</taxon>
        <taxon>Dorylaimia</taxon>
        <taxon>Trichinellida</taxon>
        <taxon>Trichuridae</taxon>
        <taxon>Trichuris</taxon>
    </lineage>
</organism>
<sequence>MDKSNQSLEQHEPNLKQRNPESELFALQSYEDVSETDDLLIHRILLKDLVHDYPTEHCLTEWPSSTEEVVGTPSRQAVSWNENSAGKEEEMLHEFAVRPLCKLPYYHGCNKLENLIYLPSTIGEYLLFLDSDAEYEVTLLVRDDEGILSSITIERDEKGHFVLQKSDSKYCFTTIDELINHYYKGQIPIKVLKKQKALLRYPLIDPEFEKGLIVEETTNVQKWSYFTTHTEDMRYLCRHLRTNGDYLLTGDANDSSLKTVLVKWGGTYTAFRLDQNRDKKRWKLPRSQSDEPEETVSTIDQVLKSLTRIKDASCGFMLLQPVQVNNDVSTAGGSKPQNKSLRKLPREHQQFTGGKAPRPLHALPYYYGKISGKAAEKNLTTCGDYLLYLDEGSKMVTLSLCLELNKSLKYAHVPIKCSKDGYFYIQPYDAQQRHSTIEELLEYYKTYHLPIEVNDKENAEVLCGYLSNEVLSMEYFKSFYAIEENDVIQMECFHENVSKEEAYRKLSYNGDYLLRWDSQAKRTVISVFWDGNYYDIIVQPSKTLRNGYLLPKADEREPTEYVLSLADFIRTAVLCEFQFHEAVLRRPISNRIAESS</sequence>
<feature type="region of interest" description="Disordered" evidence="2">
    <location>
        <begin position="1"/>
        <end position="21"/>
    </location>
</feature>
<dbReference type="CDD" id="cd00173">
    <property type="entry name" value="SH2"/>
    <property type="match status" value="1"/>
</dbReference>
<dbReference type="PROSITE" id="PS50001">
    <property type="entry name" value="SH2"/>
    <property type="match status" value="1"/>
</dbReference>
<evidence type="ECO:0000259" key="3">
    <source>
        <dbReference type="PROSITE" id="PS50001"/>
    </source>
</evidence>
<dbReference type="Pfam" id="PF23638">
    <property type="entry name" value="DUF7145"/>
    <property type="match status" value="2"/>
</dbReference>
<dbReference type="Pfam" id="PF23205">
    <property type="entry name" value="DUF7063"/>
    <property type="match status" value="2"/>
</dbReference>
<evidence type="ECO:0000313" key="6">
    <source>
        <dbReference type="Proteomes" id="UP000030764"/>
    </source>
</evidence>
<evidence type="ECO:0000256" key="2">
    <source>
        <dbReference type="SAM" id="MobiDB-lite"/>
    </source>
</evidence>
<protein>
    <recommendedName>
        <fullName evidence="3">SH2 domain-containing protein</fullName>
    </recommendedName>
</protein>
<dbReference type="EMBL" id="KL367548">
    <property type="protein sequence ID" value="KFD64902.1"/>
    <property type="molecule type" value="Genomic_DNA"/>
</dbReference>
<dbReference type="InterPro" id="IPR055569">
    <property type="entry name" value="DUF7145"/>
</dbReference>
<dbReference type="InterPro" id="IPR000980">
    <property type="entry name" value="SH2"/>
</dbReference>
<accession>A0A085MBH1</accession>
<gene>
    <name evidence="4" type="ORF">M513_04512</name>
    <name evidence="5" type="ORF">M514_04512</name>
</gene>
<dbReference type="InterPro" id="IPR036860">
    <property type="entry name" value="SH2_dom_sf"/>
</dbReference>
<reference evidence="4 6" key="1">
    <citation type="journal article" date="2014" name="Nat. Genet.">
        <title>Genome and transcriptome of the porcine whipworm Trichuris suis.</title>
        <authorList>
            <person name="Jex A.R."/>
            <person name="Nejsum P."/>
            <person name="Schwarz E.M."/>
            <person name="Hu L."/>
            <person name="Young N.D."/>
            <person name="Hall R.S."/>
            <person name="Korhonen P.K."/>
            <person name="Liao S."/>
            <person name="Thamsborg S."/>
            <person name="Xia J."/>
            <person name="Xu P."/>
            <person name="Wang S."/>
            <person name="Scheerlinck J.P."/>
            <person name="Hofmann A."/>
            <person name="Sternberg P.W."/>
            <person name="Wang J."/>
            <person name="Gasser R.B."/>
        </authorList>
    </citation>
    <scope>NUCLEOTIDE SEQUENCE [LARGE SCALE GENOMIC DNA]</scope>
    <source>
        <strain evidence="5">DCEP-RM93F</strain>
        <strain evidence="4">DCEP-RM93M</strain>
    </source>
</reference>
<dbReference type="SUPFAM" id="SSF55550">
    <property type="entry name" value="SH2 domain"/>
    <property type="match status" value="3"/>
</dbReference>
<keyword evidence="1" id="KW-0727">SH2 domain</keyword>
<keyword evidence="6" id="KW-1185">Reference proteome</keyword>
<name>A0A085MBH1_9BILA</name>
<feature type="domain" description="SH2" evidence="3">
    <location>
        <begin position="365"/>
        <end position="445"/>
    </location>
</feature>
<dbReference type="Proteomes" id="UP000030758">
    <property type="component" value="Unassembled WGS sequence"/>
</dbReference>
<evidence type="ECO:0000313" key="4">
    <source>
        <dbReference type="EMBL" id="KFD54567.1"/>
    </source>
</evidence>
<dbReference type="SMART" id="SM00252">
    <property type="entry name" value="SH2"/>
    <property type="match status" value="3"/>
</dbReference>
<dbReference type="EMBL" id="KL363206">
    <property type="protein sequence ID" value="KFD54567.1"/>
    <property type="molecule type" value="Genomic_DNA"/>
</dbReference>
<proteinExistence type="predicted"/>
<dbReference type="InterPro" id="IPR055491">
    <property type="entry name" value="DUF7063"/>
</dbReference>
<dbReference type="Proteomes" id="UP000030764">
    <property type="component" value="Unassembled WGS sequence"/>
</dbReference>
<evidence type="ECO:0000256" key="1">
    <source>
        <dbReference type="PROSITE-ProRule" id="PRU00191"/>
    </source>
</evidence>
<evidence type="ECO:0000313" key="5">
    <source>
        <dbReference type="EMBL" id="KFD64902.1"/>
    </source>
</evidence>
<dbReference type="Gene3D" id="3.30.505.10">
    <property type="entry name" value="SH2 domain"/>
    <property type="match status" value="3"/>
</dbReference>